<dbReference type="AlphaFoldDB" id="A0A0B7B724"/>
<sequence>SSPPFNEISKINSSQISQTVAVFKQLKDSLEQNSERHFTDVILKQSKSVEMYTVCNNMKMVMSWM</sequence>
<reference evidence="1" key="1">
    <citation type="submission" date="2014-12" db="EMBL/GenBank/DDBJ databases">
        <title>Insight into the proteome of Arion vulgaris.</title>
        <authorList>
            <person name="Aradska J."/>
            <person name="Bulat T."/>
            <person name="Smidak R."/>
            <person name="Sarate P."/>
            <person name="Gangsoo J."/>
            <person name="Sialana F."/>
            <person name="Bilban M."/>
            <person name="Lubec G."/>
        </authorList>
    </citation>
    <scope>NUCLEOTIDE SEQUENCE</scope>
    <source>
        <tissue evidence="1">Skin</tissue>
    </source>
</reference>
<dbReference type="EMBL" id="HACG01041827">
    <property type="protein sequence ID" value="CEK88692.1"/>
    <property type="molecule type" value="Transcribed_RNA"/>
</dbReference>
<evidence type="ECO:0000313" key="1">
    <source>
        <dbReference type="EMBL" id="CEK88692.1"/>
    </source>
</evidence>
<gene>
    <name evidence="1" type="primary">ORF166509</name>
</gene>
<proteinExistence type="predicted"/>
<feature type="non-terminal residue" evidence="1">
    <location>
        <position position="1"/>
    </location>
</feature>
<protein>
    <submittedName>
        <fullName evidence="1">Uncharacterized protein</fullName>
    </submittedName>
</protein>
<organism evidence="1">
    <name type="scientific">Arion vulgaris</name>
    <dbReference type="NCBI Taxonomy" id="1028688"/>
    <lineage>
        <taxon>Eukaryota</taxon>
        <taxon>Metazoa</taxon>
        <taxon>Spiralia</taxon>
        <taxon>Lophotrochozoa</taxon>
        <taxon>Mollusca</taxon>
        <taxon>Gastropoda</taxon>
        <taxon>Heterobranchia</taxon>
        <taxon>Euthyneura</taxon>
        <taxon>Panpulmonata</taxon>
        <taxon>Eupulmonata</taxon>
        <taxon>Stylommatophora</taxon>
        <taxon>Helicina</taxon>
        <taxon>Arionoidea</taxon>
        <taxon>Arionidae</taxon>
        <taxon>Arion</taxon>
    </lineage>
</organism>
<name>A0A0B7B724_9EUPU</name>
<accession>A0A0B7B724</accession>